<dbReference type="SMART" id="SM00530">
    <property type="entry name" value="HTH_XRE"/>
    <property type="match status" value="1"/>
</dbReference>
<keyword evidence="3" id="KW-0804">Transcription</keyword>
<keyword evidence="6" id="KW-1185">Reference proteome</keyword>
<evidence type="ECO:0000313" key="5">
    <source>
        <dbReference type="EMBL" id="MBM7643806.1"/>
    </source>
</evidence>
<dbReference type="InterPro" id="IPR039418">
    <property type="entry name" value="LexA-like"/>
</dbReference>
<dbReference type="CDD" id="cd06529">
    <property type="entry name" value="S24_LexA-like"/>
    <property type="match status" value="1"/>
</dbReference>
<dbReference type="PANTHER" id="PTHR40661:SF1">
    <property type="entry name" value="HTH CRO_C1-TYPE DOMAIN-CONTAINING PROTEIN"/>
    <property type="match status" value="1"/>
</dbReference>
<dbReference type="Gene3D" id="2.10.109.10">
    <property type="entry name" value="Umud Fragment, subunit A"/>
    <property type="match status" value="1"/>
</dbReference>
<gene>
    <name evidence="5" type="ORF">JOC28_002140</name>
</gene>
<protein>
    <submittedName>
        <fullName evidence="5">Phage repressor protein C with HTH and peptisase S24 domain</fullName>
    </submittedName>
</protein>
<feature type="domain" description="HTH cro/C1-type" evidence="4">
    <location>
        <begin position="7"/>
        <end position="61"/>
    </location>
</feature>
<dbReference type="Pfam" id="PF01381">
    <property type="entry name" value="HTH_3"/>
    <property type="match status" value="1"/>
</dbReference>
<sequence>MFSGERLAKRRQELGMSQSQLAEKLGISRPSYHNWESGKTKPNQKNLQRLSEILKVESNYFLSQYDIVGIFSKLTKPSQDKVISYSQSLLEKESKLINLSDKKPRKLYSYKVYEKLSAGTGFTYFNDGNYDEVFYDEKLDHDFASWVFGNSMEPTYLNGEVVLIKQTGFDYDGAVYAVDWNGETYIKRVYREEDGLRLVSINDAYEDMHAPYEENPRIIGKIVGNFMPTEV</sequence>
<dbReference type="EMBL" id="JAFBEH010000091">
    <property type="protein sequence ID" value="MBM7643806.1"/>
    <property type="molecule type" value="Genomic_DNA"/>
</dbReference>
<dbReference type="SUPFAM" id="SSF47413">
    <property type="entry name" value="lambda repressor-like DNA-binding domains"/>
    <property type="match status" value="1"/>
</dbReference>
<comment type="caution">
    <text evidence="5">The sequence shown here is derived from an EMBL/GenBank/DDBJ whole genome shotgun (WGS) entry which is preliminary data.</text>
</comment>
<dbReference type="PROSITE" id="PS50943">
    <property type="entry name" value="HTH_CROC1"/>
    <property type="match status" value="1"/>
</dbReference>
<dbReference type="InterPro" id="IPR015927">
    <property type="entry name" value="Peptidase_S24_S26A/B/C"/>
</dbReference>
<dbReference type="Gene3D" id="1.10.260.40">
    <property type="entry name" value="lambda repressor-like DNA-binding domains"/>
    <property type="match status" value="1"/>
</dbReference>
<proteinExistence type="predicted"/>
<organism evidence="5 6">
    <name type="scientific">Streptococcus loxodontisalivarius</name>
    <dbReference type="NCBI Taxonomy" id="1349415"/>
    <lineage>
        <taxon>Bacteria</taxon>
        <taxon>Bacillati</taxon>
        <taxon>Bacillota</taxon>
        <taxon>Bacilli</taxon>
        <taxon>Lactobacillales</taxon>
        <taxon>Streptococcaceae</taxon>
        <taxon>Streptococcus</taxon>
    </lineage>
</organism>
<evidence type="ECO:0000256" key="1">
    <source>
        <dbReference type="ARBA" id="ARBA00023015"/>
    </source>
</evidence>
<dbReference type="InterPro" id="IPR036286">
    <property type="entry name" value="LexA/Signal_pep-like_sf"/>
</dbReference>
<evidence type="ECO:0000259" key="4">
    <source>
        <dbReference type="PROSITE" id="PS50943"/>
    </source>
</evidence>
<accession>A0ABS2PV96</accession>
<evidence type="ECO:0000256" key="3">
    <source>
        <dbReference type="ARBA" id="ARBA00023163"/>
    </source>
</evidence>
<keyword evidence="2" id="KW-0238">DNA-binding</keyword>
<evidence type="ECO:0000313" key="6">
    <source>
        <dbReference type="Proteomes" id="UP000697472"/>
    </source>
</evidence>
<dbReference type="PANTHER" id="PTHR40661">
    <property type="match status" value="1"/>
</dbReference>
<dbReference type="InterPro" id="IPR010982">
    <property type="entry name" value="Lambda_DNA-bd_dom_sf"/>
</dbReference>
<name>A0ABS2PV96_9STRE</name>
<keyword evidence="1" id="KW-0805">Transcription regulation</keyword>
<evidence type="ECO:0000256" key="2">
    <source>
        <dbReference type="ARBA" id="ARBA00023125"/>
    </source>
</evidence>
<dbReference type="SUPFAM" id="SSF51306">
    <property type="entry name" value="LexA/Signal peptidase"/>
    <property type="match status" value="1"/>
</dbReference>
<dbReference type="CDD" id="cd00093">
    <property type="entry name" value="HTH_XRE"/>
    <property type="match status" value="1"/>
</dbReference>
<dbReference type="Pfam" id="PF00717">
    <property type="entry name" value="Peptidase_S24"/>
    <property type="match status" value="1"/>
</dbReference>
<dbReference type="RefSeq" id="WP_205010635.1">
    <property type="nucleotide sequence ID" value="NZ_JAFBEH010000091.1"/>
</dbReference>
<dbReference type="InterPro" id="IPR001387">
    <property type="entry name" value="Cro/C1-type_HTH"/>
</dbReference>
<dbReference type="Proteomes" id="UP000697472">
    <property type="component" value="Unassembled WGS sequence"/>
</dbReference>
<reference evidence="5 6" key="1">
    <citation type="submission" date="2021-01" db="EMBL/GenBank/DDBJ databases">
        <title>Genomic Encyclopedia of Type Strains, Phase IV (KMG-IV): sequencing the most valuable type-strain genomes for metagenomic binning, comparative biology and taxonomic classification.</title>
        <authorList>
            <person name="Goeker M."/>
        </authorList>
    </citation>
    <scope>NUCLEOTIDE SEQUENCE [LARGE SCALE GENOMIC DNA]</scope>
    <source>
        <strain evidence="5 6">DSM 27382</strain>
    </source>
</reference>